<dbReference type="SUPFAM" id="SSF51735">
    <property type="entry name" value="NAD(P)-binding Rossmann-fold domains"/>
    <property type="match status" value="1"/>
</dbReference>
<keyword evidence="2" id="KW-0521">NADP</keyword>
<dbReference type="Pfam" id="PF13561">
    <property type="entry name" value="adh_short_C2"/>
    <property type="match status" value="1"/>
</dbReference>
<dbReference type="STRING" id="1036808.A0A0C3E6V3"/>
<accession>A0A0C3E6V3</accession>
<proteinExistence type="inferred from homology"/>
<sequence>MAQAPDLSVQALFNVRGKTALVTGGGTGIGKTIASALVQNGAKVYIAARNESQLKETTAELNARGPGTVQYIVANLSNKAGVDALISALSALESSHKLHILVNNSGATWGAPLDNVPEQKGWDNVMAVNLKSVFYLTVGLLPWLASDSTALDPGRVINISSVAGYSPHAEGLMSAKGNGTFSYNVSKAALNHLTSVLAVKLAPQLITVNAICPGMFPTKMTAFAYKNVGEDALTARQPTGRFGMPSDIAGVALFLSSPASAHVTGGHIIVDGGCTLSSQGIAPQSRL</sequence>
<dbReference type="HOGENOM" id="CLU_010194_1_1_1"/>
<dbReference type="PANTHER" id="PTHR43618">
    <property type="entry name" value="7-ALPHA-HYDROXYSTEROID DEHYDROGENASE"/>
    <property type="match status" value="1"/>
</dbReference>
<dbReference type="FunFam" id="3.40.50.720:FF:000084">
    <property type="entry name" value="Short-chain dehydrogenase reductase"/>
    <property type="match status" value="1"/>
</dbReference>
<dbReference type="GO" id="GO:0016491">
    <property type="term" value="F:oxidoreductase activity"/>
    <property type="evidence" value="ECO:0007669"/>
    <property type="project" value="UniProtKB-KW"/>
</dbReference>
<evidence type="ECO:0008006" key="6">
    <source>
        <dbReference type="Google" id="ProtNLM"/>
    </source>
</evidence>
<evidence type="ECO:0000256" key="3">
    <source>
        <dbReference type="ARBA" id="ARBA00023002"/>
    </source>
</evidence>
<protein>
    <recommendedName>
        <fullName evidence="6">Rhamnolipids biosynthesis 3-oxoacyl-[acyl-carrier-protein] reductase</fullName>
    </recommendedName>
</protein>
<dbReference type="InterPro" id="IPR036291">
    <property type="entry name" value="NAD(P)-bd_dom_sf"/>
</dbReference>
<evidence type="ECO:0000256" key="1">
    <source>
        <dbReference type="ARBA" id="ARBA00006484"/>
    </source>
</evidence>
<organism evidence="4 5">
    <name type="scientific">Scleroderma citrinum Foug A</name>
    <dbReference type="NCBI Taxonomy" id="1036808"/>
    <lineage>
        <taxon>Eukaryota</taxon>
        <taxon>Fungi</taxon>
        <taxon>Dikarya</taxon>
        <taxon>Basidiomycota</taxon>
        <taxon>Agaricomycotina</taxon>
        <taxon>Agaricomycetes</taxon>
        <taxon>Agaricomycetidae</taxon>
        <taxon>Boletales</taxon>
        <taxon>Sclerodermatineae</taxon>
        <taxon>Sclerodermataceae</taxon>
        <taxon>Scleroderma</taxon>
    </lineage>
</organism>
<keyword evidence="3" id="KW-0560">Oxidoreductase</keyword>
<name>A0A0C3E6V3_9AGAM</name>
<dbReference type="PRINTS" id="PR00080">
    <property type="entry name" value="SDRFAMILY"/>
</dbReference>
<reference evidence="4 5" key="1">
    <citation type="submission" date="2014-04" db="EMBL/GenBank/DDBJ databases">
        <authorList>
            <consortium name="DOE Joint Genome Institute"/>
            <person name="Kuo A."/>
            <person name="Kohler A."/>
            <person name="Nagy L.G."/>
            <person name="Floudas D."/>
            <person name="Copeland A."/>
            <person name="Barry K.W."/>
            <person name="Cichocki N."/>
            <person name="Veneault-Fourrey C."/>
            <person name="LaButti K."/>
            <person name="Lindquist E.A."/>
            <person name="Lipzen A."/>
            <person name="Lundell T."/>
            <person name="Morin E."/>
            <person name="Murat C."/>
            <person name="Sun H."/>
            <person name="Tunlid A."/>
            <person name="Henrissat B."/>
            <person name="Grigoriev I.V."/>
            <person name="Hibbett D.S."/>
            <person name="Martin F."/>
            <person name="Nordberg H.P."/>
            <person name="Cantor M.N."/>
            <person name="Hua S.X."/>
        </authorList>
    </citation>
    <scope>NUCLEOTIDE SEQUENCE [LARGE SCALE GENOMIC DNA]</scope>
    <source>
        <strain evidence="4 5">Foug A</strain>
    </source>
</reference>
<comment type="similarity">
    <text evidence="1">Belongs to the short-chain dehydrogenases/reductases (SDR) family.</text>
</comment>
<evidence type="ECO:0000313" key="5">
    <source>
        <dbReference type="Proteomes" id="UP000053989"/>
    </source>
</evidence>
<evidence type="ECO:0000313" key="4">
    <source>
        <dbReference type="EMBL" id="KIM63746.1"/>
    </source>
</evidence>
<dbReference type="AlphaFoldDB" id="A0A0C3E6V3"/>
<dbReference type="PANTHER" id="PTHR43618:SF8">
    <property type="entry name" value="7ALPHA-HYDROXYSTEROID DEHYDROGENASE"/>
    <property type="match status" value="1"/>
</dbReference>
<evidence type="ECO:0000256" key="2">
    <source>
        <dbReference type="ARBA" id="ARBA00022857"/>
    </source>
</evidence>
<gene>
    <name evidence="4" type="ORF">SCLCIDRAFT_1213899</name>
</gene>
<keyword evidence="5" id="KW-1185">Reference proteome</keyword>
<dbReference type="PRINTS" id="PR00081">
    <property type="entry name" value="GDHRDH"/>
</dbReference>
<dbReference type="Gene3D" id="3.40.50.720">
    <property type="entry name" value="NAD(P)-binding Rossmann-like Domain"/>
    <property type="match status" value="1"/>
</dbReference>
<dbReference type="InParanoid" id="A0A0C3E6V3"/>
<dbReference type="InterPro" id="IPR002347">
    <property type="entry name" value="SDR_fam"/>
</dbReference>
<dbReference type="InterPro" id="IPR052178">
    <property type="entry name" value="Sec_Metab_Biosynth_SDR"/>
</dbReference>
<dbReference type="EMBL" id="KN822032">
    <property type="protein sequence ID" value="KIM63746.1"/>
    <property type="molecule type" value="Genomic_DNA"/>
</dbReference>
<dbReference type="Proteomes" id="UP000053989">
    <property type="component" value="Unassembled WGS sequence"/>
</dbReference>
<dbReference type="OrthoDB" id="2898618at2759"/>
<reference evidence="5" key="2">
    <citation type="submission" date="2015-01" db="EMBL/GenBank/DDBJ databases">
        <title>Evolutionary Origins and Diversification of the Mycorrhizal Mutualists.</title>
        <authorList>
            <consortium name="DOE Joint Genome Institute"/>
            <consortium name="Mycorrhizal Genomics Consortium"/>
            <person name="Kohler A."/>
            <person name="Kuo A."/>
            <person name="Nagy L.G."/>
            <person name="Floudas D."/>
            <person name="Copeland A."/>
            <person name="Barry K.W."/>
            <person name="Cichocki N."/>
            <person name="Veneault-Fourrey C."/>
            <person name="LaButti K."/>
            <person name="Lindquist E.A."/>
            <person name="Lipzen A."/>
            <person name="Lundell T."/>
            <person name="Morin E."/>
            <person name="Murat C."/>
            <person name="Riley R."/>
            <person name="Ohm R."/>
            <person name="Sun H."/>
            <person name="Tunlid A."/>
            <person name="Henrissat B."/>
            <person name="Grigoriev I.V."/>
            <person name="Hibbett D.S."/>
            <person name="Martin F."/>
        </authorList>
    </citation>
    <scope>NUCLEOTIDE SEQUENCE [LARGE SCALE GENOMIC DNA]</scope>
    <source>
        <strain evidence="5">Foug A</strain>
    </source>
</reference>